<organism evidence="5">
    <name type="scientific">Neodiprion lecontei</name>
    <name type="common">Redheaded pine sawfly</name>
    <dbReference type="NCBI Taxonomy" id="441921"/>
    <lineage>
        <taxon>Eukaryota</taxon>
        <taxon>Metazoa</taxon>
        <taxon>Ecdysozoa</taxon>
        <taxon>Arthropoda</taxon>
        <taxon>Hexapoda</taxon>
        <taxon>Insecta</taxon>
        <taxon>Pterygota</taxon>
        <taxon>Neoptera</taxon>
        <taxon>Endopterygota</taxon>
        <taxon>Hymenoptera</taxon>
        <taxon>Tenthredinoidea</taxon>
        <taxon>Diprionidae</taxon>
        <taxon>Diprioninae</taxon>
        <taxon>Neodiprion</taxon>
    </lineage>
</organism>
<feature type="compositionally biased region" description="Low complexity" evidence="2">
    <location>
        <begin position="63"/>
        <end position="75"/>
    </location>
</feature>
<dbReference type="SMART" id="SM00670">
    <property type="entry name" value="PINc"/>
    <property type="match status" value="1"/>
</dbReference>
<protein>
    <submittedName>
        <fullName evidence="5">Transcriptional protein SWT1 isoform X1</fullName>
    </submittedName>
</protein>
<dbReference type="GeneID" id="107220439"/>
<dbReference type="SUPFAM" id="SSF88723">
    <property type="entry name" value="PIN domain-like"/>
    <property type="match status" value="1"/>
</dbReference>
<proteinExistence type="predicted"/>
<feature type="compositionally biased region" description="Basic residues" evidence="2">
    <location>
        <begin position="116"/>
        <end position="128"/>
    </location>
</feature>
<evidence type="ECO:0000313" key="4">
    <source>
        <dbReference type="Proteomes" id="UP000829291"/>
    </source>
</evidence>
<accession>A0A6J0BID3</accession>
<dbReference type="Pfam" id="PF13638">
    <property type="entry name" value="PIN_4"/>
    <property type="match status" value="1"/>
</dbReference>
<feature type="compositionally biased region" description="Basic and acidic residues" evidence="2">
    <location>
        <begin position="42"/>
        <end position="55"/>
    </location>
</feature>
<dbReference type="SUPFAM" id="SSF51045">
    <property type="entry name" value="WW domain"/>
    <property type="match status" value="1"/>
</dbReference>
<dbReference type="CDD" id="cd18727">
    <property type="entry name" value="PIN_Swt1-like"/>
    <property type="match status" value="1"/>
</dbReference>
<dbReference type="InterPro" id="IPR001202">
    <property type="entry name" value="WW_dom"/>
</dbReference>
<dbReference type="CTD" id="54823"/>
<feature type="region of interest" description="Disordered" evidence="2">
    <location>
        <begin position="373"/>
        <end position="417"/>
    </location>
</feature>
<dbReference type="InterPro" id="IPR029060">
    <property type="entry name" value="PIN-like_dom_sf"/>
</dbReference>
<evidence type="ECO:0000256" key="1">
    <source>
        <dbReference type="SAM" id="Coils"/>
    </source>
</evidence>
<dbReference type="Gene3D" id="3.40.50.1010">
    <property type="entry name" value="5'-nuclease"/>
    <property type="match status" value="1"/>
</dbReference>
<dbReference type="SMART" id="SM00456">
    <property type="entry name" value="WW"/>
    <property type="match status" value="1"/>
</dbReference>
<dbReference type="GO" id="GO:0005634">
    <property type="term" value="C:nucleus"/>
    <property type="evidence" value="ECO:0007669"/>
    <property type="project" value="TreeGrafter"/>
</dbReference>
<reference evidence="5" key="1">
    <citation type="submission" date="2025-08" db="UniProtKB">
        <authorList>
            <consortium name="RefSeq"/>
        </authorList>
    </citation>
    <scope>IDENTIFICATION</scope>
    <source>
        <tissue evidence="5">Thorax and Abdomen</tissue>
    </source>
</reference>
<dbReference type="InterPro" id="IPR036020">
    <property type="entry name" value="WW_dom_sf"/>
</dbReference>
<feature type="domain" description="WW" evidence="3">
    <location>
        <begin position="9"/>
        <end position="44"/>
    </location>
</feature>
<dbReference type="KEGG" id="nlo:107220439"/>
<dbReference type="CDD" id="cd00201">
    <property type="entry name" value="WW"/>
    <property type="match status" value="1"/>
</dbReference>
<sequence length="992" mass="112393">MSSTKKSKVNLPSGWIVVNSTSFPDRVYYFNVRTGKSSWTEPSHETNKFQPEKAGQKRKLSTDTDVTSPDSTSLDKLQNSSDNDKPRRLLRAKRCSETSQISETPQMKALREKMTKQKSKSNQKKKPKQGLSVPENSTQDVPLLNRLGSEELPLCSQRAKQYSESRVVETPQMKALRQKILEKTSKSVQTRKAKSNVSGLENNNEDLPLFVDKRNSSIKLKTQRCCTKLSNTDTRKPDDNVSNVRSTLNAAESFVSKSTTSVTSRRTEKLKVEGHRRGLKVDKKKNLANKRLDSLKNKLSTIRKRIEPAISAKVARRLATQDATSSKLDTIFDKSVENNTVYEMRSISPTDPLPSIYQNTESRFRSLRARLASRSSSSDIKTQQENDQSDKAALSNLPNIPKVGRKKKKTSHLEKTGIDSSVDERADVFLNHAVAQHADEAAFFEEMEWEPIEQEKLIVEVQEVRMHLSTDVGATEQKPPNCTVNGLEFSHVSENRNQTVVYIVVDTNVFLSNLKTVTEILEGCHQTKFQYKPVVVVPWMVLQELDYIKDNKLQRKSTHLQRSAKIAVDLLFQYFSSNHPRLQGQTAADAASNRTKYHTDSPDDEILQTCLKIREFGCTVVLLSNDKNLCNKAMIHHIPTYGRHKSIQAMLLLNANEIEAKSPMTQLKQVKGVENHTETVNSKEADTSDEIFCEAKAIMKNFLSVIVSKEMEKLFGEKWARHVIIQPPWSVMDVLKCTSKHWIAAISDVFVRRAEFMVTKLTEIFLNSPKYGQSLKSIRTMLEVCYDLVQMVKSDKYQELSYQSCSNIKKLIDRCNEEVKENEVEKNQTLIELENESVNNEQRANNAFRLFDQIWTFTNNFCGMSADLVGIPHCITYEGFNPAPSAETINRLQPELVSSLNQLIHVLRTVLSEVGCLTVSHPALIALHQSLVNYLPNSGEFNDSSSLDIGDLLCCIRLKKEFLKTGLIQLQELSCQFCRIADFRSMTVGISS</sequence>
<dbReference type="Gene3D" id="2.20.70.10">
    <property type="match status" value="1"/>
</dbReference>
<dbReference type="PROSITE" id="PS50020">
    <property type="entry name" value="WW_DOMAIN_2"/>
    <property type="match status" value="1"/>
</dbReference>
<evidence type="ECO:0000259" key="3">
    <source>
        <dbReference type="PROSITE" id="PS50020"/>
    </source>
</evidence>
<dbReference type="Proteomes" id="UP000829291">
    <property type="component" value="Chromosome 2"/>
</dbReference>
<dbReference type="InParanoid" id="A0A6J0BID3"/>
<keyword evidence="4" id="KW-1185">Reference proteome</keyword>
<dbReference type="OrthoDB" id="548295at2759"/>
<dbReference type="InterPro" id="IPR002716">
    <property type="entry name" value="PIN_dom"/>
</dbReference>
<dbReference type="PANTHER" id="PTHR16161">
    <property type="entry name" value="TRANSCRIPTIONAL PROTEIN SWT1"/>
    <property type="match status" value="1"/>
</dbReference>
<feature type="region of interest" description="Disordered" evidence="2">
    <location>
        <begin position="34"/>
        <end position="140"/>
    </location>
</feature>
<evidence type="ECO:0000256" key="2">
    <source>
        <dbReference type="SAM" id="MobiDB-lite"/>
    </source>
</evidence>
<gene>
    <name evidence="5" type="primary">LOC107220439</name>
</gene>
<dbReference type="RefSeq" id="XP_015514524.1">
    <property type="nucleotide sequence ID" value="XM_015659038.2"/>
</dbReference>
<dbReference type="PANTHER" id="PTHR16161:SF0">
    <property type="entry name" value="TRANSCRIPTIONAL PROTEIN SWT1"/>
    <property type="match status" value="1"/>
</dbReference>
<keyword evidence="1" id="KW-0175">Coiled coil</keyword>
<dbReference type="InterPro" id="IPR052626">
    <property type="entry name" value="SWT1_Regulator"/>
</dbReference>
<evidence type="ECO:0000313" key="5">
    <source>
        <dbReference type="RefSeq" id="XP_015514524.1"/>
    </source>
</evidence>
<name>A0A6J0BID3_NEOLC</name>
<dbReference type="AlphaFoldDB" id="A0A6J0BID3"/>
<feature type="coiled-coil region" evidence="1">
    <location>
        <begin position="808"/>
        <end position="836"/>
    </location>
</feature>